<dbReference type="SUPFAM" id="SSF88697">
    <property type="entry name" value="PUA domain-like"/>
    <property type="match status" value="1"/>
</dbReference>
<reference evidence="2" key="1">
    <citation type="submission" date="2020-07" db="EMBL/GenBank/DDBJ databases">
        <title>Huge and variable diversity of episymbiotic CPR bacteria and DPANN archaea in groundwater ecosystems.</title>
        <authorList>
            <person name="He C.Y."/>
            <person name="Keren R."/>
            <person name="Whittaker M."/>
            <person name="Farag I.F."/>
            <person name="Doudna J."/>
            <person name="Cate J.H.D."/>
            <person name="Banfield J.F."/>
        </authorList>
    </citation>
    <scope>NUCLEOTIDE SEQUENCE</scope>
    <source>
        <strain evidence="2">NC_groundwater_717_Ag_S-0.2um_59_8</strain>
    </source>
</reference>
<evidence type="ECO:0000313" key="3">
    <source>
        <dbReference type="Proteomes" id="UP000741360"/>
    </source>
</evidence>
<feature type="domain" description="Lon N-terminal" evidence="1">
    <location>
        <begin position="8"/>
        <end position="201"/>
    </location>
</feature>
<organism evidence="2 3">
    <name type="scientific">Tectimicrobiota bacterium</name>
    <dbReference type="NCBI Taxonomy" id="2528274"/>
    <lineage>
        <taxon>Bacteria</taxon>
        <taxon>Pseudomonadati</taxon>
        <taxon>Nitrospinota/Tectimicrobiota group</taxon>
        <taxon>Candidatus Tectimicrobiota</taxon>
    </lineage>
</organism>
<dbReference type="Pfam" id="PF02190">
    <property type="entry name" value="LON_substr_bdg"/>
    <property type="match status" value="1"/>
</dbReference>
<proteinExistence type="predicted"/>
<dbReference type="InterPro" id="IPR015947">
    <property type="entry name" value="PUA-like_sf"/>
</dbReference>
<dbReference type="SMART" id="SM00464">
    <property type="entry name" value="LON"/>
    <property type="match status" value="1"/>
</dbReference>
<accession>A0A932LZR3</accession>
<dbReference type="Gene3D" id="2.30.130.40">
    <property type="entry name" value="LON domain-like"/>
    <property type="match status" value="1"/>
</dbReference>
<dbReference type="EMBL" id="JACPSX010000052">
    <property type="protein sequence ID" value="MBI3014064.1"/>
    <property type="molecule type" value="Genomic_DNA"/>
</dbReference>
<dbReference type="PANTHER" id="PTHR46732">
    <property type="entry name" value="ATP-DEPENDENT PROTEASE LA (LON) DOMAIN PROTEIN"/>
    <property type="match status" value="1"/>
</dbReference>
<dbReference type="InterPro" id="IPR046336">
    <property type="entry name" value="Lon_prtase_N_sf"/>
</dbReference>
<dbReference type="AlphaFoldDB" id="A0A932LZR3"/>
<protein>
    <submittedName>
        <fullName evidence="2">LON peptidase substrate-binding domain-containing protein</fullName>
    </submittedName>
</protein>
<sequence>MKWIPQVIPIFPLPDVVFFPETFLPLHIFEPRYRQMVQDCLEDRPFIGMALLREGWEPNYYGAPPVYPLGCVGEIIHSEKLSDGRYNIVLRGLKKYEILEELFHRSYRQALVGFRDLPEEEASLPESVREELESLMRRYSRLIDQEIAVDNLLAMGLESTALLNTLSSVLPLPPGEKYFLLESENPSQHCGRLLDLLRFNIIALQGGRGPSGPPLVH</sequence>
<dbReference type="PROSITE" id="PS51787">
    <property type="entry name" value="LON_N"/>
    <property type="match status" value="1"/>
</dbReference>
<dbReference type="Proteomes" id="UP000741360">
    <property type="component" value="Unassembled WGS sequence"/>
</dbReference>
<comment type="caution">
    <text evidence="2">The sequence shown here is derived from an EMBL/GenBank/DDBJ whole genome shotgun (WGS) entry which is preliminary data.</text>
</comment>
<evidence type="ECO:0000259" key="1">
    <source>
        <dbReference type="PROSITE" id="PS51787"/>
    </source>
</evidence>
<evidence type="ECO:0000313" key="2">
    <source>
        <dbReference type="EMBL" id="MBI3014064.1"/>
    </source>
</evidence>
<name>A0A932LZR3_UNCTE</name>
<gene>
    <name evidence="2" type="ORF">HYY65_03130</name>
</gene>
<dbReference type="InterPro" id="IPR003111">
    <property type="entry name" value="Lon_prtase_N"/>
</dbReference>
<dbReference type="PANTHER" id="PTHR46732:SF8">
    <property type="entry name" value="ATP-DEPENDENT PROTEASE LA (LON) DOMAIN PROTEIN"/>
    <property type="match status" value="1"/>
</dbReference>